<name>A0A8C2WPV9_CYCLU</name>
<sequence length="130" mass="14527">MLCTQIPHAGLVRRHVRSTTDTSATGTLNAMPVSLLESGQNREILDLWRHPFLFKRRGTICRCGGRTYPLSSGMTLPTALAAPVEAGMMFWWAPRPSRQALAWTVVYRGKECRGVVFVLVHSHDKHWGVG</sequence>
<reference evidence="1" key="2">
    <citation type="submission" date="2025-09" db="UniProtKB">
        <authorList>
            <consortium name="Ensembl"/>
        </authorList>
    </citation>
    <scope>IDENTIFICATION</scope>
</reference>
<organism evidence="1 2">
    <name type="scientific">Cyclopterus lumpus</name>
    <name type="common">Lumpsucker</name>
    <dbReference type="NCBI Taxonomy" id="8103"/>
    <lineage>
        <taxon>Eukaryota</taxon>
        <taxon>Metazoa</taxon>
        <taxon>Chordata</taxon>
        <taxon>Craniata</taxon>
        <taxon>Vertebrata</taxon>
        <taxon>Euteleostomi</taxon>
        <taxon>Actinopterygii</taxon>
        <taxon>Neopterygii</taxon>
        <taxon>Teleostei</taxon>
        <taxon>Neoteleostei</taxon>
        <taxon>Acanthomorphata</taxon>
        <taxon>Eupercaria</taxon>
        <taxon>Perciformes</taxon>
        <taxon>Cottioidei</taxon>
        <taxon>Cottales</taxon>
        <taxon>Cyclopteridae</taxon>
        <taxon>Cyclopterus</taxon>
    </lineage>
</organism>
<accession>A0A8C2WPV9</accession>
<dbReference type="GeneTree" id="ENSGT01070000255897"/>
<dbReference type="Ensembl" id="ENSCLMT00005004245.1">
    <property type="protein sequence ID" value="ENSCLMP00005003908.1"/>
    <property type="gene ID" value="ENSCLMG00005002199.1"/>
</dbReference>
<proteinExistence type="predicted"/>
<evidence type="ECO:0000313" key="2">
    <source>
        <dbReference type="Proteomes" id="UP000694565"/>
    </source>
</evidence>
<protein>
    <submittedName>
        <fullName evidence="1">Uncharacterized protein</fullName>
    </submittedName>
</protein>
<dbReference type="Proteomes" id="UP000694565">
    <property type="component" value="Unplaced"/>
</dbReference>
<dbReference type="AlphaFoldDB" id="A0A8C2WPV9"/>
<keyword evidence="2" id="KW-1185">Reference proteome</keyword>
<reference evidence="1" key="1">
    <citation type="submission" date="2025-08" db="UniProtKB">
        <authorList>
            <consortium name="Ensembl"/>
        </authorList>
    </citation>
    <scope>IDENTIFICATION</scope>
</reference>
<evidence type="ECO:0000313" key="1">
    <source>
        <dbReference type="Ensembl" id="ENSCLMP00005003908.1"/>
    </source>
</evidence>